<dbReference type="Pfam" id="PF02771">
    <property type="entry name" value="Acyl-CoA_dh_N"/>
    <property type="match status" value="1"/>
</dbReference>
<evidence type="ECO:0000256" key="1">
    <source>
        <dbReference type="ARBA" id="ARBA00001974"/>
    </source>
</evidence>
<dbReference type="SUPFAM" id="SSF55856">
    <property type="entry name" value="Cytochrome b5-like heme/steroid binding domain"/>
    <property type="match status" value="1"/>
</dbReference>
<organism evidence="10 11">
    <name type="scientific">Sporothrix eucalyptigena</name>
    <dbReference type="NCBI Taxonomy" id="1812306"/>
    <lineage>
        <taxon>Eukaryota</taxon>
        <taxon>Fungi</taxon>
        <taxon>Dikarya</taxon>
        <taxon>Ascomycota</taxon>
        <taxon>Pezizomycotina</taxon>
        <taxon>Sordariomycetes</taxon>
        <taxon>Sordariomycetidae</taxon>
        <taxon>Ophiostomatales</taxon>
        <taxon>Ophiostomataceae</taxon>
        <taxon>Sporothrix</taxon>
    </lineage>
</organism>
<dbReference type="Gene3D" id="2.40.110.10">
    <property type="entry name" value="Butyryl-CoA Dehydrogenase, subunit A, domain 2"/>
    <property type="match status" value="1"/>
</dbReference>
<dbReference type="InterPro" id="IPR018506">
    <property type="entry name" value="Cyt_B5_heme-BS"/>
</dbReference>
<dbReference type="Gene3D" id="1.10.540.10">
    <property type="entry name" value="Acyl-CoA dehydrogenase/oxidase, N-terminal domain"/>
    <property type="match status" value="1"/>
</dbReference>
<keyword evidence="5" id="KW-0479">Metal-binding</keyword>
<proteinExistence type="inferred from homology"/>
<dbReference type="Pfam" id="PF02770">
    <property type="entry name" value="Acyl-CoA_dh_M"/>
    <property type="match status" value="1"/>
</dbReference>
<dbReference type="InterPro" id="IPR046373">
    <property type="entry name" value="Acyl-CoA_Oxase/DH_mid-dom_sf"/>
</dbReference>
<dbReference type="SUPFAM" id="SSF47203">
    <property type="entry name" value="Acyl-CoA dehydrogenase C-terminal domain-like"/>
    <property type="match status" value="1"/>
</dbReference>
<evidence type="ECO:0000313" key="11">
    <source>
        <dbReference type="Proteomes" id="UP001642482"/>
    </source>
</evidence>
<dbReference type="EMBL" id="CAWUHD010000118">
    <property type="protein sequence ID" value="CAK7233098.1"/>
    <property type="molecule type" value="Genomic_DNA"/>
</dbReference>
<dbReference type="InterPro" id="IPR036400">
    <property type="entry name" value="Cyt_B5-like_heme/steroid_sf"/>
</dbReference>
<gene>
    <name evidence="10" type="ORF">SEUCBS140593_008488</name>
</gene>
<dbReference type="InterPro" id="IPR050741">
    <property type="entry name" value="Acyl-CoA_dehydrogenase"/>
</dbReference>
<keyword evidence="7" id="KW-0560">Oxidoreductase</keyword>
<dbReference type="Gene3D" id="3.10.120.10">
    <property type="entry name" value="Cytochrome b5-like heme/steroid binding domain"/>
    <property type="match status" value="1"/>
</dbReference>
<dbReference type="InterPro" id="IPR036250">
    <property type="entry name" value="AcylCo_DH-like_C"/>
</dbReference>
<evidence type="ECO:0000313" key="10">
    <source>
        <dbReference type="EMBL" id="CAK7233098.1"/>
    </source>
</evidence>
<evidence type="ECO:0000256" key="2">
    <source>
        <dbReference type="ARBA" id="ARBA00009347"/>
    </source>
</evidence>
<comment type="caution">
    <text evidence="10">The sequence shown here is derived from an EMBL/GenBank/DDBJ whole genome shotgun (WGS) entry which is preliminary data.</text>
</comment>
<protein>
    <recommendedName>
        <fullName evidence="9">Cytochrome b5 heme-binding domain-containing protein</fullName>
    </recommendedName>
</protein>
<keyword evidence="8" id="KW-0408">Iron</keyword>
<dbReference type="InterPro" id="IPR001199">
    <property type="entry name" value="Cyt_B5-like_heme/steroid-bd"/>
</dbReference>
<name>A0ABP0CLX5_9PEZI</name>
<dbReference type="InterPro" id="IPR009100">
    <property type="entry name" value="AcylCoA_DH/oxidase_NM_dom_sf"/>
</dbReference>
<dbReference type="InterPro" id="IPR037069">
    <property type="entry name" value="AcylCoA_DH/ox_N_sf"/>
</dbReference>
<dbReference type="Proteomes" id="UP001642482">
    <property type="component" value="Unassembled WGS sequence"/>
</dbReference>
<comment type="similarity">
    <text evidence="2">Belongs to the acyl-CoA dehydrogenase family.</text>
</comment>
<dbReference type="PROSITE" id="PS00191">
    <property type="entry name" value="CYTOCHROME_B5_1"/>
    <property type="match status" value="1"/>
</dbReference>
<evidence type="ECO:0000256" key="6">
    <source>
        <dbReference type="ARBA" id="ARBA00022827"/>
    </source>
</evidence>
<dbReference type="SUPFAM" id="SSF56645">
    <property type="entry name" value="Acyl-CoA dehydrogenase NM domain-like"/>
    <property type="match status" value="1"/>
</dbReference>
<dbReference type="Gene3D" id="1.20.140.10">
    <property type="entry name" value="Butyryl-CoA Dehydrogenase, subunit A, domain 3"/>
    <property type="match status" value="1"/>
</dbReference>
<keyword evidence="11" id="KW-1185">Reference proteome</keyword>
<reference evidence="10 11" key="1">
    <citation type="submission" date="2024-01" db="EMBL/GenBank/DDBJ databases">
        <authorList>
            <person name="Allen C."/>
            <person name="Tagirdzhanova G."/>
        </authorList>
    </citation>
    <scope>NUCLEOTIDE SEQUENCE [LARGE SCALE GENOMIC DNA]</scope>
</reference>
<feature type="domain" description="Cytochrome b5 heme-binding" evidence="9">
    <location>
        <begin position="5"/>
        <end position="91"/>
    </location>
</feature>
<dbReference type="SMART" id="SM01117">
    <property type="entry name" value="Cyt-b5"/>
    <property type="match status" value="1"/>
</dbReference>
<dbReference type="Pfam" id="PF00441">
    <property type="entry name" value="Acyl-CoA_dh_1"/>
    <property type="match status" value="1"/>
</dbReference>
<evidence type="ECO:0000259" key="9">
    <source>
        <dbReference type="PROSITE" id="PS50255"/>
    </source>
</evidence>
<evidence type="ECO:0000256" key="7">
    <source>
        <dbReference type="ARBA" id="ARBA00023002"/>
    </source>
</evidence>
<dbReference type="Pfam" id="PF00173">
    <property type="entry name" value="Cyt-b5"/>
    <property type="match status" value="1"/>
</dbReference>
<dbReference type="InterPro" id="IPR006091">
    <property type="entry name" value="Acyl-CoA_Oxase/DH_mid-dom"/>
</dbReference>
<dbReference type="PANTHER" id="PTHR48083:SF28">
    <property type="entry name" value="ACYL-COA DEHYDROGENASE FAMILY PROTEIN (AFU_ORTHOLOGUE AFUA_6G10880)-RELATED"/>
    <property type="match status" value="1"/>
</dbReference>
<evidence type="ECO:0000256" key="3">
    <source>
        <dbReference type="ARBA" id="ARBA00022617"/>
    </source>
</evidence>
<evidence type="ECO:0000256" key="5">
    <source>
        <dbReference type="ARBA" id="ARBA00022723"/>
    </source>
</evidence>
<evidence type="ECO:0000256" key="8">
    <source>
        <dbReference type="ARBA" id="ARBA00023004"/>
    </source>
</evidence>
<accession>A0ABP0CLX5</accession>
<keyword evidence="4" id="KW-0285">Flavoprotein</keyword>
<dbReference type="InterPro" id="IPR009075">
    <property type="entry name" value="AcylCo_DH/oxidase_C"/>
</dbReference>
<dbReference type="PANTHER" id="PTHR48083">
    <property type="entry name" value="MEDIUM-CHAIN SPECIFIC ACYL-COA DEHYDROGENASE, MITOCHONDRIAL-RELATED"/>
    <property type="match status" value="1"/>
</dbReference>
<dbReference type="InterPro" id="IPR013786">
    <property type="entry name" value="AcylCoA_DH/ox_N"/>
</dbReference>
<keyword evidence="3" id="KW-0349">Heme</keyword>
<keyword evidence="6" id="KW-0274">FAD</keyword>
<dbReference type="PROSITE" id="PS50255">
    <property type="entry name" value="CYTOCHROME_B5_2"/>
    <property type="match status" value="1"/>
</dbReference>
<comment type="cofactor">
    <cofactor evidence="1">
        <name>FAD</name>
        <dbReference type="ChEBI" id="CHEBI:57692"/>
    </cofactor>
</comment>
<sequence>MPIPSRTFTRAEVAESAKKLKAGADGDDESPVLFIIDAVVYDVADFLDAHPGGEFVLRQVAGKDATSDFYNLHRQEALEKYIDDLAVGTIEGEKPSIVRPKPGDLSLVPYAEPLWLSPVFKSPYFNDSHRRLQRALREFVDTHVAPEAIDKERTGEHIGQPLIDKMAEAGILHMRLGPGKHLHGVPLLKSAKNPQGVMNGSDFDYFHDLIVAQEFVRPASRGFQDGNMAGLTIGLTVVLHYSNDAVLQKRVMADCLSGRKKICLAITEAFAGSDVARLRTTAVKTPDGKHYIVNGTKKWITNGVFCDYFVVGCQTDKGMSVLLIERGEGVETKAIKTSYSAAAGTTYITFDNVKVPASNLMGQENKGIYVILSNFNHERWGMVCAVNRYSRLVVEECLKWAHQRLVFGKRLIDQPVIRLKLAKMIALVESHQSWLETITYQMCKLPYEEQAKHMGGPIGLLKMSTTRMSHEIADEAVQIWGGRGLTQTGMGRVVENFNRTYKFDAILGGAEEVLGDLGVRQAMKFMPKSVL</sequence>
<evidence type="ECO:0000256" key="4">
    <source>
        <dbReference type="ARBA" id="ARBA00022630"/>
    </source>
</evidence>